<proteinExistence type="inferred from homology"/>
<dbReference type="InterPro" id="IPR012340">
    <property type="entry name" value="NA-bd_OB-fold"/>
</dbReference>
<name>A0A1E3I6J9_9TREE</name>
<dbReference type="AlphaFoldDB" id="A0A1E3I6J9"/>
<evidence type="ECO:0000256" key="1">
    <source>
        <dbReference type="ARBA" id="ARBA00010254"/>
    </source>
</evidence>
<keyword evidence="3" id="KW-0687">Ribonucleoprotein</keyword>
<dbReference type="EMBL" id="AWGJ01000001">
    <property type="protein sequence ID" value="ODN84333.1"/>
    <property type="molecule type" value="Genomic_DNA"/>
</dbReference>
<dbReference type="InterPro" id="IPR000266">
    <property type="entry name" value="Ribosomal_uS17"/>
</dbReference>
<accession>A0A1E3I6J9</accession>
<dbReference type="PANTHER" id="PTHR10744:SF1">
    <property type="entry name" value="SMALL RIBOSOMAL SUBUNIT PROTEIN US17M"/>
    <property type="match status" value="1"/>
</dbReference>
<dbReference type="CDD" id="cd00364">
    <property type="entry name" value="Ribosomal_uS17"/>
    <property type="match status" value="1"/>
</dbReference>
<dbReference type="GO" id="GO:0006412">
    <property type="term" value="P:translation"/>
    <property type="evidence" value="ECO:0007669"/>
    <property type="project" value="InterPro"/>
</dbReference>
<dbReference type="GO" id="GO:0003735">
    <property type="term" value="F:structural constituent of ribosome"/>
    <property type="evidence" value="ECO:0007669"/>
    <property type="project" value="InterPro"/>
</dbReference>
<dbReference type="GO" id="GO:1990904">
    <property type="term" value="C:ribonucleoprotein complex"/>
    <property type="evidence" value="ECO:0007669"/>
    <property type="project" value="UniProtKB-KW"/>
</dbReference>
<dbReference type="Gene3D" id="2.40.50.140">
    <property type="entry name" value="Nucleic acid-binding proteins"/>
    <property type="match status" value="1"/>
</dbReference>
<evidence type="ECO:0000256" key="2">
    <source>
        <dbReference type="ARBA" id="ARBA00022980"/>
    </source>
</evidence>
<keyword evidence="5" id="KW-1185">Reference proteome</keyword>
<dbReference type="PANTHER" id="PTHR10744">
    <property type="entry name" value="40S RIBOSOMAL PROTEIN S11 FAMILY MEMBER"/>
    <property type="match status" value="1"/>
</dbReference>
<dbReference type="STRING" id="1295533.A0A1E3I6J9"/>
<keyword evidence="2" id="KW-0689">Ribosomal protein</keyword>
<protein>
    <recommendedName>
        <fullName evidence="6">Ribosomal protein S17</fullName>
    </recommendedName>
</protein>
<comment type="caution">
    <text evidence="4">The sequence shown here is derived from an EMBL/GenBank/DDBJ whole genome shotgun (WGS) entry which is preliminary data.</text>
</comment>
<organism evidence="4 5">
    <name type="scientific">Cryptococcus amylolentus CBS 6039</name>
    <dbReference type="NCBI Taxonomy" id="1295533"/>
    <lineage>
        <taxon>Eukaryota</taxon>
        <taxon>Fungi</taxon>
        <taxon>Dikarya</taxon>
        <taxon>Basidiomycota</taxon>
        <taxon>Agaricomycotina</taxon>
        <taxon>Tremellomycetes</taxon>
        <taxon>Tremellales</taxon>
        <taxon>Cryptococcaceae</taxon>
        <taxon>Cryptococcus</taxon>
    </lineage>
</organism>
<evidence type="ECO:0000313" key="4">
    <source>
        <dbReference type="EMBL" id="ODN84333.1"/>
    </source>
</evidence>
<comment type="similarity">
    <text evidence="1">Belongs to the universal ribosomal protein uS17 family.</text>
</comment>
<gene>
    <name evidence="4" type="ORF">L202_00306</name>
</gene>
<dbReference type="GO" id="GO:0005739">
    <property type="term" value="C:mitochondrion"/>
    <property type="evidence" value="ECO:0007669"/>
    <property type="project" value="TreeGrafter"/>
</dbReference>
<sequence length="129" mass="14267">MPYQPNHIFKGVVTKVGVMRKTATVTVERTFEHPKILKEVKRHKKYLTHDEGEVSRLGDKVTIIHGARTSKNKSFRLHSILSRDTHKFPNDPIPSVIPPPALSGRQIRKAAAAEGGSGKVVEALKEAGL</sequence>
<evidence type="ECO:0000313" key="5">
    <source>
        <dbReference type="Proteomes" id="UP000094065"/>
    </source>
</evidence>
<dbReference type="SUPFAM" id="SSF50249">
    <property type="entry name" value="Nucleic acid-binding proteins"/>
    <property type="match status" value="1"/>
</dbReference>
<dbReference type="GO" id="GO:0005840">
    <property type="term" value="C:ribosome"/>
    <property type="evidence" value="ECO:0007669"/>
    <property type="project" value="UniProtKB-KW"/>
</dbReference>
<dbReference type="Pfam" id="PF00366">
    <property type="entry name" value="Ribosomal_S17"/>
    <property type="match status" value="1"/>
</dbReference>
<dbReference type="GeneID" id="30151615"/>
<dbReference type="RefSeq" id="XP_018998136.1">
    <property type="nucleotide sequence ID" value="XM_019133431.1"/>
</dbReference>
<evidence type="ECO:0008006" key="6">
    <source>
        <dbReference type="Google" id="ProtNLM"/>
    </source>
</evidence>
<dbReference type="OrthoDB" id="274752at2759"/>
<reference evidence="4 5" key="1">
    <citation type="submission" date="2016-06" db="EMBL/GenBank/DDBJ databases">
        <title>Evolution of pathogenesis and genome organization in the Tremellales.</title>
        <authorList>
            <person name="Cuomo C."/>
            <person name="Litvintseva A."/>
            <person name="Heitman J."/>
            <person name="Chen Y."/>
            <person name="Sun S."/>
            <person name="Springer D."/>
            <person name="Dromer F."/>
            <person name="Young S."/>
            <person name="Zeng Q."/>
            <person name="Chapman S."/>
            <person name="Gujja S."/>
            <person name="Saif S."/>
            <person name="Birren B."/>
        </authorList>
    </citation>
    <scope>NUCLEOTIDE SEQUENCE [LARGE SCALE GENOMIC DNA]</scope>
    <source>
        <strain evidence="4 5">CBS 6039</strain>
    </source>
</reference>
<dbReference type="Proteomes" id="UP000094065">
    <property type="component" value="Unassembled WGS sequence"/>
</dbReference>
<evidence type="ECO:0000256" key="3">
    <source>
        <dbReference type="ARBA" id="ARBA00023274"/>
    </source>
</evidence>